<dbReference type="OrthoDB" id="5297720at2"/>
<sequence>MKKGFQALTLRLEYKMLTVMMSILLLYPGYVAADMEFLSIAENAIVMYDAPSLQADKLFVAGRHLPVEVVVDVDGWTKVRDSSGSLAWVQKKDLSQQRYVIVTAPLADVHQSADIKSELIFQVEENIVMEWMQSDIQGWVKVRHRDGQTGYIKVNQVWGS</sequence>
<gene>
    <name evidence="1" type="ORF">SAMN05216334_12713</name>
</gene>
<dbReference type="Proteomes" id="UP000236753">
    <property type="component" value="Unassembled WGS sequence"/>
</dbReference>
<name>A0A1H5XGR9_9PROT</name>
<accession>A0A1H5XGR9</accession>
<dbReference type="Pfam" id="PF06347">
    <property type="entry name" value="SH3_4"/>
    <property type="match status" value="2"/>
</dbReference>
<dbReference type="RefSeq" id="WP_103967313.1">
    <property type="nucleotide sequence ID" value="NZ_FNUX01000027.1"/>
</dbReference>
<protein>
    <submittedName>
        <fullName evidence="1">SH3-like domain-containing protein</fullName>
    </submittedName>
</protein>
<reference evidence="1 2" key="1">
    <citation type="submission" date="2016-10" db="EMBL/GenBank/DDBJ databases">
        <authorList>
            <person name="de Groot N.N."/>
        </authorList>
    </citation>
    <scope>NUCLEOTIDE SEQUENCE [LARGE SCALE GENOMIC DNA]</scope>
    <source>
        <strain evidence="1 2">Nm13</strain>
    </source>
</reference>
<dbReference type="InterPro" id="IPR010466">
    <property type="entry name" value="DUF1058"/>
</dbReference>
<dbReference type="AlphaFoldDB" id="A0A1H5XGR9"/>
<proteinExistence type="predicted"/>
<dbReference type="Gene3D" id="2.30.30.40">
    <property type="entry name" value="SH3 Domains"/>
    <property type="match status" value="1"/>
</dbReference>
<dbReference type="EMBL" id="FNUX01000027">
    <property type="protein sequence ID" value="SEG10396.1"/>
    <property type="molecule type" value="Genomic_DNA"/>
</dbReference>
<organism evidence="1 2">
    <name type="scientific">Nitrosomonas ureae</name>
    <dbReference type="NCBI Taxonomy" id="44577"/>
    <lineage>
        <taxon>Bacteria</taxon>
        <taxon>Pseudomonadati</taxon>
        <taxon>Pseudomonadota</taxon>
        <taxon>Betaproteobacteria</taxon>
        <taxon>Nitrosomonadales</taxon>
        <taxon>Nitrosomonadaceae</taxon>
        <taxon>Nitrosomonas</taxon>
    </lineage>
</organism>
<evidence type="ECO:0000313" key="2">
    <source>
        <dbReference type="Proteomes" id="UP000236753"/>
    </source>
</evidence>
<evidence type="ECO:0000313" key="1">
    <source>
        <dbReference type="EMBL" id="SEG10396.1"/>
    </source>
</evidence>